<dbReference type="InterPro" id="IPR029510">
    <property type="entry name" value="Ald_DH_CS_GLU"/>
</dbReference>
<dbReference type="InterPro" id="IPR016162">
    <property type="entry name" value="Ald_DH_N"/>
</dbReference>
<dbReference type="EMBL" id="JAJIRN010000002">
    <property type="protein sequence ID" value="MCV2367575.1"/>
    <property type="molecule type" value="Genomic_DNA"/>
</dbReference>
<name>A0ABT2YBG6_9BURK</name>
<dbReference type="Proteomes" id="UP001209701">
    <property type="component" value="Unassembled WGS sequence"/>
</dbReference>
<evidence type="ECO:0000256" key="3">
    <source>
        <dbReference type="ARBA" id="ARBA00023027"/>
    </source>
</evidence>
<reference evidence="8 9" key="1">
    <citation type="submission" date="2021-11" db="EMBL/GenBank/DDBJ databases">
        <authorList>
            <person name="Liang Q."/>
            <person name="Mou H."/>
            <person name="Liu Z."/>
        </authorList>
    </citation>
    <scope>NUCLEOTIDE SEQUENCE [LARGE SCALE GENOMIC DNA]</scope>
    <source>
        <strain evidence="8 9">CHU3</strain>
    </source>
</reference>
<dbReference type="SUPFAM" id="SSF53720">
    <property type="entry name" value="ALDH-like"/>
    <property type="match status" value="1"/>
</dbReference>
<keyword evidence="3" id="KW-0520">NAD</keyword>
<dbReference type="PIRSF" id="PIRSF036492">
    <property type="entry name" value="ALDH"/>
    <property type="match status" value="1"/>
</dbReference>
<evidence type="ECO:0000256" key="4">
    <source>
        <dbReference type="PIRNR" id="PIRNR036492"/>
    </source>
</evidence>
<keyword evidence="9" id="KW-1185">Reference proteome</keyword>
<evidence type="ECO:0000256" key="2">
    <source>
        <dbReference type="ARBA" id="ARBA00023002"/>
    </source>
</evidence>
<evidence type="ECO:0000256" key="5">
    <source>
        <dbReference type="PROSITE-ProRule" id="PRU10007"/>
    </source>
</evidence>
<dbReference type="PANTHER" id="PTHR43570">
    <property type="entry name" value="ALDEHYDE DEHYDROGENASE"/>
    <property type="match status" value="1"/>
</dbReference>
<evidence type="ECO:0000259" key="7">
    <source>
        <dbReference type="Pfam" id="PF00171"/>
    </source>
</evidence>
<dbReference type="PROSITE" id="PS00070">
    <property type="entry name" value="ALDEHYDE_DEHYDR_CYS"/>
    <property type="match status" value="1"/>
</dbReference>
<dbReference type="PANTHER" id="PTHR43570:SF20">
    <property type="entry name" value="ALDEHYDE DEHYDROGENASE ALDX-RELATED"/>
    <property type="match status" value="1"/>
</dbReference>
<dbReference type="InterPro" id="IPR016160">
    <property type="entry name" value="Ald_DH_CS_CYS"/>
</dbReference>
<evidence type="ECO:0000313" key="8">
    <source>
        <dbReference type="EMBL" id="MCV2367575.1"/>
    </source>
</evidence>
<gene>
    <name evidence="8" type="ORF">LNV07_05655</name>
</gene>
<sequence length="469" mass="51902">MNQTLHERLHLTLELQRGAFRAEMSPSLSVRLDRLQRLRAMTAKYSEALVTAISSDFGHRASQETLLADIFTVESGAKHAQKHLKAWMRARRMPTALHYLPASNKLMRQPLGVVGVVSPWNYPYYLAMAPALAALAAGNRVMIKPSELTPATSALMAKMVAEFFKPDEMQVITGDAEVGRAFTQLPFDHLFFTGSTAVGRHVAQAAAQNLTPVTLELGGKSPAIVDRSCHLKLTAERLAYGKLLNAGQTCVAPDYLLVPKEMVEPLAQEIIAAMQRLFPTLEGNPDYSSIAAERHLTRLQGLLSDAKTRGARLLPTHQETLSGRKLTPHLLLDVTDEMAVMREEIFGPLLPIVGYTRVEEALDYINKHERPLALYWFGQDAAAQQYVLEHSHAGGVTINDCIWHLGQEEQPFGGVGASGMGSYHGEWGFRTFSKEKPVFTQARFAGTQLFYPPYGKTFATLLNLLKKIV</sequence>
<evidence type="ECO:0000313" key="9">
    <source>
        <dbReference type="Proteomes" id="UP001209701"/>
    </source>
</evidence>
<comment type="similarity">
    <text evidence="1 4 6">Belongs to the aldehyde dehydrogenase family.</text>
</comment>
<keyword evidence="2 4" id="KW-0560">Oxidoreductase</keyword>
<organism evidence="8 9">
    <name type="scientific">Roseateles oligotrophus</name>
    <dbReference type="NCBI Taxonomy" id="1769250"/>
    <lineage>
        <taxon>Bacteria</taxon>
        <taxon>Pseudomonadati</taxon>
        <taxon>Pseudomonadota</taxon>
        <taxon>Betaproteobacteria</taxon>
        <taxon>Burkholderiales</taxon>
        <taxon>Sphaerotilaceae</taxon>
        <taxon>Roseateles</taxon>
    </lineage>
</organism>
<feature type="domain" description="Aldehyde dehydrogenase" evidence="7">
    <location>
        <begin position="25"/>
        <end position="436"/>
    </location>
</feature>
<dbReference type="InterPro" id="IPR016163">
    <property type="entry name" value="Ald_DH_C"/>
</dbReference>
<evidence type="ECO:0000256" key="1">
    <source>
        <dbReference type="ARBA" id="ARBA00009986"/>
    </source>
</evidence>
<dbReference type="InterPro" id="IPR016161">
    <property type="entry name" value="Ald_DH/histidinol_DH"/>
</dbReference>
<dbReference type="Gene3D" id="3.40.309.10">
    <property type="entry name" value="Aldehyde Dehydrogenase, Chain A, domain 2"/>
    <property type="match status" value="1"/>
</dbReference>
<dbReference type="InterPro" id="IPR012394">
    <property type="entry name" value="Aldehyde_DH_NAD(P)"/>
</dbReference>
<dbReference type="CDD" id="cd07133">
    <property type="entry name" value="ALDH_CALDH_CalB"/>
    <property type="match status" value="1"/>
</dbReference>
<evidence type="ECO:0000256" key="6">
    <source>
        <dbReference type="RuleBase" id="RU003345"/>
    </source>
</evidence>
<dbReference type="Gene3D" id="3.40.605.10">
    <property type="entry name" value="Aldehyde Dehydrogenase, Chain A, domain 1"/>
    <property type="match status" value="1"/>
</dbReference>
<dbReference type="InterPro" id="IPR015590">
    <property type="entry name" value="Aldehyde_DH_dom"/>
</dbReference>
<dbReference type="PROSITE" id="PS00687">
    <property type="entry name" value="ALDEHYDE_DEHYDR_GLU"/>
    <property type="match status" value="1"/>
</dbReference>
<accession>A0ABT2YBG6</accession>
<dbReference type="Pfam" id="PF00171">
    <property type="entry name" value="Aldedh"/>
    <property type="match status" value="1"/>
</dbReference>
<dbReference type="RefSeq" id="WP_263570188.1">
    <property type="nucleotide sequence ID" value="NZ_JAJIRN010000002.1"/>
</dbReference>
<protein>
    <recommendedName>
        <fullName evidence="4">Aldehyde dehydrogenase</fullName>
    </recommendedName>
</protein>
<comment type="caution">
    <text evidence="8">The sequence shown here is derived from an EMBL/GenBank/DDBJ whole genome shotgun (WGS) entry which is preliminary data.</text>
</comment>
<feature type="active site" evidence="5">
    <location>
        <position position="216"/>
    </location>
</feature>
<proteinExistence type="inferred from homology"/>